<dbReference type="PANTHER" id="PTHR11487:SF0">
    <property type="entry name" value="S-ACYL FATTY ACID SYNTHASE THIOESTERASE, MEDIUM CHAIN"/>
    <property type="match status" value="1"/>
</dbReference>
<sequence>MSRMGRQGWLRTLATSTAPAVHLVCFPHSGGSANAFRDWTTAMPPEVELVAVQYPGRGDRLGEELVDDVAALAGHAVRELLSLPSSEFVLFGHSLGAMVAYETAVLLRDMGQEPVRLHVSSCLPPGDMMNRDLHLAPDNEFWAVLCELGGIDQGIAENAELRNILAPALRSDLRAHATYRPSAETKPLACPVSCYHGQGDPLVDEARLPEWATVTTGGFRLRVRPGGHFHVTTDVAALVGEVLDHESD</sequence>
<keyword evidence="4" id="KW-1185">Reference proteome</keyword>
<dbReference type="InterPro" id="IPR029058">
    <property type="entry name" value="AB_hydrolase_fold"/>
</dbReference>
<gene>
    <name evidence="3" type="ORF">GCM10010178_90120</name>
</gene>
<organism evidence="3 4">
    <name type="scientific">Lentzea flava</name>
    <dbReference type="NCBI Taxonomy" id="103732"/>
    <lineage>
        <taxon>Bacteria</taxon>
        <taxon>Bacillati</taxon>
        <taxon>Actinomycetota</taxon>
        <taxon>Actinomycetes</taxon>
        <taxon>Pseudonocardiales</taxon>
        <taxon>Pseudonocardiaceae</taxon>
        <taxon>Lentzea</taxon>
    </lineage>
</organism>
<dbReference type="InterPro" id="IPR012223">
    <property type="entry name" value="TEII"/>
</dbReference>
<evidence type="ECO:0000256" key="1">
    <source>
        <dbReference type="ARBA" id="ARBA00007169"/>
    </source>
</evidence>
<feature type="domain" description="Thioesterase" evidence="2">
    <location>
        <begin position="22"/>
        <end position="237"/>
    </location>
</feature>
<dbReference type="EMBL" id="BMRE01000099">
    <property type="protein sequence ID" value="GGU85992.1"/>
    <property type="molecule type" value="Genomic_DNA"/>
</dbReference>
<dbReference type="RefSeq" id="WP_308202466.1">
    <property type="nucleotide sequence ID" value="NZ_JAMTCL010000097.1"/>
</dbReference>
<comment type="caution">
    <text evidence="3">The sequence shown here is derived from an EMBL/GenBank/DDBJ whole genome shotgun (WGS) entry which is preliminary data.</text>
</comment>
<accession>A0ABQ2VHI7</accession>
<evidence type="ECO:0000313" key="4">
    <source>
        <dbReference type="Proteomes" id="UP000649573"/>
    </source>
</evidence>
<dbReference type="SUPFAM" id="SSF53474">
    <property type="entry name" value="alpha/beta-Hydrolases"/>
    <property type="match status" value="1"/>
</dbReference>
<reference evidence="4" key="1">
    <citation type="journal article" date="2019" name="Int. J. Syst. Evol. Microbiol.">
        <title>The Global Catalogue of Microorganisms (GCM) 10K type strain sequencing project: providing services to taxonomists for standard genome sequencing and annotation.</title>
        <authorList>
            <consortium name="The Broad Institute Genomics Platform"/>
            <consortium name="The Broad Institute Genome Sequencing Center for Infectious Disease"/>
            <person name="Wu L."/>
            <person name="Ma J."/>
        </authorList>
    </citation>
    <scope>NUCLEOTIDE SEQUENCE [LARGE SCALE GENOMIC DNA]</scope>
    <source>
        <strain evidence="4">JCM 3296</strain>
    </source>
</reference>
<proteinExistence type="inferred from homology"/>
<dbReference type="Gene3D" id="3.40.50.1820">
    <property type="entry name" value="alpha/beta hydrolase"/>
    <property type="match status" value="1"/>
</dbReference>
<protein>
    <submittedName>
        <fullName evidence="3">Thioesterase</fullName>
    </submittedName>
</protein>
<evidence type="ECO:0000313" key="3">
    <source>
        <dbReference type="EMBL" id="GGU85992.1"/>
    </source>
</evidence>
<dbReference type="Pfam" id="PF00975">
    <property type="entry name" value="Thioesterase"/>
    <property type="match status" value="1"/>
</dbReference>
<dbReference type="InterPro" id="IPR001031">
    <property type="entry name" value="Thioesterase"/>
</dbReference>
<dbReference type="PANTHER" id="PTHR11487">
    <property type="entry name" value="THIOESTERASE"/>
    <property type="match status" value="1"/>
</dbReference>
<dbReference type="Proteomes" id="UP000649573">
    <property type="component" value="Unassembled WGS sequence"/>
</dbReference>
<comment type="similarity">
    <text evidence="1">Belongs to the thioesterase family.</text>
</comment>
<name>A0ABQ2VHI7_9PSEU</name>
<evidence type="ECO:0000259" key="2">
    <source>
        <dbReference type="Pfam" id="PF00975"/>
    </source>
</evidence>